<reference evidence="5" key="2">
    <citation type="submission" date="2023-05" db="EMBL/GenBank/DDBJ databases">
        <authorList>
            <consortium name="Lawrence Berkeley National Laboratory"/>
            <person name="Steindorff A."/>
            <person name="Hensen N."/>
            <person name="Bonometti L."/>
            <person name="Westerberg I."/>
            <person name="Brannstrom I.O."/>
            <person name="Guillou S."/>
            <person name="Cros-Aarteil S."/>
            <person name="Calhoun S."/>
            <person name="Haridas S."/>
            <person name="Kuo A."/>
            <person name="Mondo S."/>
            <person name="Pangilinan J."/>
            <person name="Riley R."/>
            <person name="Labutti K."/>
            <person name="Andreopoulos B."/>
            <person name="Lipzen A."/>
            <person name="Chen C."/>
            <person name="Yanf M."/>
            <person name="Daum C."/>
            <person name="Ng V."/>
            <person name="Clum A."/>
            <person name="Ohm R."/>
            <person name="Martin F."/>
            <person name="Silar P."/>
            <person name="Natvig D."/>
            <person name="Lalanne C."/>
            <person name="Gautier V."/>
            <person name="Ament-Velasquez S.L."/>
            <person name="Kruys A."/>
            <person name="Hutchinson M.I."/>
            <person name="Powell A.J."/>
            <person name="Barry K."/>
            <person name="Miller A.N."/>
            <person name="Grigoriev I.V."/>
            <person name="Debuchy R."/>
            <person name="Gladieux P."/>
            <person name="Thoren M.H."/>
            <person name="Johannesson H."/>
        </authorList>
    </citation>
    <scope>NUCLEOTIDE SEQUENCE</scope>
    <source>
        <strain evidence="5">CBS 990.96</strain>
    </source>
</reference>
<keyword evidence="2" id="KW-0560">Oxidoreductase</keyword>
<dbReference type="SUPFAM" id="SSF51735">
    <property type="entry name" value="NAD(P)-binding Rossmann-fold domains"/>
    <property type="match status" value="1"/>
</dbReference>
<dbReference type="PANTHER" id="PTHR43976:SF16">
    <property type="entry name" value="SHORT-CHAIN DEHYDROGENASE_REDUCTASE FAMILY PROTEIN"/>
    <property type="match status" value="1"/>
</dbReference>
<gene>
    <name evidence="5" type="ORF">QBC38DRAFT_116957</name>
</gene>
<name>A0AAN6YN07_9PEZI</name>
<evidence type="ECO:0000313" key="5">
    <source>
        <dbReference type="EMBL" id="KAK4221771.1"/>
    </source>
</evidence>
<dbReference type="Pfam" id="PF00106">
    <property type="entry name" value="adh_short"/>
    <property type="match status" value="1"/>
</dbReference>
<comment type="caution">
    <text evidence="5">The sequence shown here is derived from an EMBL/GenBank/DDBJ whole genome shotgun (WGS) entry which is preliminary data.</text>
</comment>
<dbReference type="InterPro" id="IPR051911">
    <property type="entry name" value="SDR_oxidoreductase"/>
</dbReference>
<comment type="similarity">
    <text evidence="1 3">Belongs to the short-chain dehydrogenases/reductases (SDR) family.</text>
</comment>
<feature type="transmembrane region" description="Helical" evidence="4">
    <location>
        <begin position="6"/>
        <end position="25"/>
    </location>
</feature>
<dbReference type="CDD" id="cd05374">
    <property type="entry name" value="17beta-HSD-like_SDR_c"/>
    <property type="match status" value="1"/>
</dbReference>
<dbReference type="InterPro" id="IPR002347">
    <property type="entry name" value="SDR_fam"/>
</dbReference>
<evidence type="ECO:0008006" key="7">
    <source>
        <dbReference type="Google" id="ProtNLM"/>
    </source>
</evidence>
<dbReference type="Proteomes" id="UP001301958">
    <property type="component" value="Unassembled WGS sequence"/>
</dbReference>
<dbReference type="InterPro" id="IPR036291">
    <property type="entry name" value="NAD(P)-bd_dom_sf"/>
</dbReference>
<evidence type="ECO:0000256" key="2">
    <source>
        <dbReference type="ARBA" id="ARBA00023002"/>
    </source>
</evidence>
<dbReference type="PANTHER" id="PTHR43976">
    <property type="entry name" value="SHORT CHAIN DEHYDROGENASE"/>
    <property type="match status" value="1"/>
</dbReference>
<dbReference type="GO" id="GO:0016491">
    <property type="term" value="F:oxidoreductase activity"/>
    <property type="evidence" value="ECO:0007669"/>
    <property type="project" value="UniProtKB-KW"/>
</dbReference>
<evidence type="ECO:0000313" key="6">
    <source>
        <dbReference type="Proteomes" id="UP001301958"/>
    </source>
</evidence>
<protein>
    <recommendedName>
        <fullName evidence="7">Oxidoreductase</fullName>
    </recommendedName>
</protein>
<dbReference type="PRINTS" id="PR00081">
    <property type="entry name" value="GDHRDH"/>
</dbReference>
<evidence type="ECO:0000256" key="4">
    <source>
        <dbReference type="SAM" id="Phobius"/>
    </source>
</evidence>
<evidence type="ECO:0000256" key="3">
    <source>
        <dbReference type="RuleBase" id="RU000363"/>
    </source>
</evidence>
<sequence>MAPLVWLITGCTSGIGLALVNGILARGDKVIATGRNITTRLAHLKDAPSSDSLALLDLDVTDPLSTVQSTVTQAVSIFGCIDVLVNNAGKSKLSSIEEASEDAVRSIFDVNLFGAIKTTQAVLPHMRAAKKGTVVFIGAGLGWVSMPFLTHYSLTKASLTMFAEGLQKEIGPLGLRSVIFEPGGFAETRLAESREGDPFGAPPQIEDYLPLFGKVFGGKSLADSIPGDIAKLPDAIIDVVKGEGLAKGRPFPLRVLLGSDTLDAVRQKINEQTQLIDTWEDVTLSVVKEGRRETGPWLLKNCSILKN</sequence>
<keyword evidence="4" id="KW-0472">Membrane</keyword>
<keyword evidence="4" id="KW-0812">Transmembrane</keyword>
<dbReference type="PRINTS" id="PR00080">
    <property type="entry name" value="SDRFAMILY"/>
</dbReference>
<proteinExistence type="inferred from homology"/>
<evidence type="ECO:0000256" key="1">
    <source>
        <dbReference type="ARBA" id="ARBA00006484"/>
    </source>
</evidence>
<accession>A0AAN6YN07</accession>
<dbReference type="Gene3D" id="3.40.50.720">
    <property type="entry name" value="NAD(P)-binding Rossmann-like Domain"/>
    <property type="match status" value="1"/>
</dbReference>
<keyword evidence="6" id="KW-1185">Reference proteome</keyword>
<keyword evidence="4" id="KW-1133">Transmembrane helix</keyword>
<organism evidence="5 6">
    <name type="scientific">Podospora fimiseda</name>
    <dbReference type="NCBI Taxonomy" id="252190"/>
    <lineage>
        <taxon>Eukaryota</taxon>
        <taxon>Fungi</taxon>
        <taxon>Dikarya</taxon>
        <taxon>Ascomycota</taxon>
        <taxon>Pezizomycotina</taxon>
        <taxon>Sordariomycetes</taxon>
        <taxon>Sordariomycetidae</taxon>
        <taxon>Sordariales</taxon>
        <taxon>Podosporaceae</taxon>
        <taxon>Podospora</taxon>
    </lineage>
</organism>
<reference evidence="5" key="1">
    <citation type="journal article" date="2023" name="Mol. Phylogenet. Evol.">
        <title>Genome-scale phylogeny and comparative genomics of the fungal order Sordariales.</title>
        <authorList>
            <person name="Hensen N."/>
            <person name="Bonometti L."/>
            <person name="Westerberg I."/>
            <person name="Brannstrom I.O."/>
            <person name="Guillou S."/>
            <person name="Cros-Aarteil S."/>
            <person name="Calhoun S."/>
            <person name="Haridas S."/>
            <person name="Kuo A."/>
            <person name="Mondo S."/>
            <person name="Pangilinan J."/>
            <person name="Riley R."/>
            <person name="LaButti K."/>
            <person name="Andreopoulos B."/>
            <person name="Lipzen A."/>
            <person name="Chen C."/>
            <person name="Yan M."/>
            <person name="Daum C."/>
            <person name="Ng V."/>
            <person name="Clum A."/>
            <person name="Steindorff A."/>
            <person name="Ohm R.A."/>
            <person name="Martin F."/>
            <person name="Silar P."/>
            <person name="Natvig D.O."/>
            <person name="Lalanne C."/>
            <person name="Gautier V."/>
            <person name="Ament-Velasquez S.L."/>
            <person name="Kruys A."/>
            <person name="Hutchinson M.I."/>
            <person name="Powell A.J."/>
            <person name="Barry K."/>
            <person name="Miller A.N."/>
            <person name="Grigoriev I.V."/>
            <person name="Debuchy R."/>
            <person name="Gladieux P."/>
            <person name="Hiltunen Thoren M."/>
            <person name="Johannesson H."/>
        </authorList>
    </citation>
    <scope>NUCLEOTIDE SEQUENCE</scope>
    <source>
        <strain evidence="5">CBS 990.96</strain>
    </source>
</reference>
<dbReference type="AlphaFoldDB" id="A0AAN6YN07"/>
<dbReference type="EMBL" id="MU865516">
    <property type="protein sequence ID" value="KAK4221771.1"/>
    <property type="molecule type" value="Genomic_DNA"/>
</dbReference>
<feature type="transmembrane region" description="Helical" evidence="4">
    <location>
        <begin position="134"/>
        <end position="154"/>
    </location>
</feature>